<dbReference type="AlphaFoldDB" id="A0A317CND1"/>
<proteinExistence type="predicted"/>
<comment type="caution">
    <text evidence="1">The sequence shown here is derived from an EMBL/GenBank/DDBJ whole genome shotgun (WGS) entry which is preliminary data.</text>
</comment>
<evidence type="ECO:0008006" key="3">
    <source>
        <dbReference type="Google" id="ProtNLM"/>
    </source>
</evidence>
<name>A0A317CND1_9GAMM</name>
<evidence type="ECO:0000313" key="1">
    <source>
        <dbReference type="EMBL" id="PWQ98983.1"/>
    </source>
</evidence>
<dbReference type="Proteomes" id="UP000245506">
    <property type="component" value="Unassembled WGS sequence"/>
</dbReference>
<sequence length="563" mass="62846">MGQLSSPEKKKLDAVLLSSVSQAKSWAQTLPLTNMGEVTRVLYQSLVAINQHPLAPSVRIDITEVILPYVNMALDNLDRHFSTRAFPLPERSQKVFDLKQALQLELAGSYQLAALDMLTRGSINQKRLTIAIGRAIKYMGRTLVNSYSVYVKSKRNIWHDVHHLYLLACENKIQDKTIPKSVDGESDSFTIEAYYKLFNLVALGVPNSLRQGEADRVEKFFSSVVNSVAILTDADLISGDYAHIALLNSDEPAALMPVSEVLNSATSRIFDVSKVEDILRDFITITQDASFGLHDDQPMLNRGLAQRLLTRLTKSSSRKNKRFDREETAGVVMRMTDVVAVVAATNQVDEDEEDASSAEDNLYEKMALGESPSSPWVDIEVGSSLEECDAEIKPWFIDNSSSKGYGLRQKVVEQSAARVGELIAIKDPADDSDHWQIAVIRWMDFYRDKGLCFGSELLSPKGVTVTATEVTNRKVTQRLPVKGLQLPIVQEMRDEPALIFPGHIFKVEDVLTVELAGNKIQSIQITKIDECLGSFAYCEYITLDQTEDTPEQESDFSSLWDVL</sequence>
<dbReference type="EMBL" id="QGKL01000009">
    <property type="protein sequence ID" value="PWQ98983.1"/>
    <property type="molecule type" value="Genomic_DNA"/>
</dbReference>
<reference evidence="1 2" key="1">
    <citation type="submission" date="2018-05" db="EMBL/GenBank/DDBJ databases">
        <title>Leucothrix arctica sp. nov., isolated from Arctic seawater.</title>
        <authorList>
            <person name="Choi A."/>
            <person name="Baek K."/>
        </authorList>
    </citation>
    <scope>NUCLEOTIDE SEQUENCE [LARGE SCALE GENOMIC DNA]</scope>
    <source>
        <strain evidence="1 2">IMCC9719</strain>
    </source>
</reference>
<protein>
    <recommendedName>
        <fullName evidence="3">GTPase</fullName>
    </recommendedName>
</protein>
<accession>A0A317CND1</accession>
<keyword evidence="2" id="KW-1185">Reference proteome</keyword>
<gene>
    <name evidence="1" type="ORF">DKT75_02160</name>
</gene>
<evidence type="ECO:0000313" key="2">
    <source>
        <dbReference type="Proteomes" id="UP000245506"/>
    </source>
</evidence>
<organism evidence="1 2">
    <name type="scientific">Leucothrix arctica</name>
    <dbReference type="NCBI Taxonomy" id="1481894"/>
    <lineage>
        <taxon>Bacteria</taxon>
        <taxon>Pseudomonadati</taxon>
        <taxon>Pseudomonadota</taxon>
        <taxon>Gammaproteobacteria</taxon>
        <taxon>Thiotrichales</taxon>
        <taxon>Thiotrichaceae</taxon>
        <taxon>Leucothrix</taxon>
    </lineage>
</organism>
<dbReference type="OrthoDB" id="5724405at2"/>
<dbReference type="RefSeq" id="WP_109821789.1">
    <property type="nucleotide sequence ID" value="NZ_QGKL01000009.1"/>
</dbReference>